<reference evidence="3 4" key="1">
    <citation type="submission" date="2012-06" db="EMBL/GenBank/DDBJ databases">
        <title>Complete genome of Terriglobus roseus DSM 18391.</title>
        <authorList>
            <consortium name="US DOE Joint Genome Institute (JGI-PGF)"/>
            <person name="Lucas S."/>
            <person name="Copeland A."/>
            <person name="Lapidus A."/>
            <person name="Glavina del Rio T."/>
            <person name="Dalin E."/>
            <person name="Tice H."/>
            <person name="Bruce D."/>
            <person name="Goodwin L."/>
            <person name="Pitluck S."/>
            <person name="Peters L."/>
            <person name="Mikhailova N."/>
            <person name="Munk A.C.C."/>
            <person name="Kyrpides N."/>
            <person name="Mavromatis K."/>
            <person name="Ivanova N."/>
            <person name="Brettin T."/>
            <person name="Detter J.C."/>
            <person name="Han C."/>
            <person name="Larimer F."/>
            <person name="Land M."/>
            <person name="Hauser L."/>
            <person name="Markowitz V."/>
            <person name="Cheng J.-F."/>
            <person name="Hugenholtz P."/>
            <person name="Woyke T."/>
            <person name="Wu D."/>
            <person name="Brambilla E."/>
            <person name="Klenk H.-P."/>
            <person name="Eisen J.A."/>
        </authorList>
    </citation>
    <scope>NUCLEOTIDE SEQUENCE [LARGE SCALE GENOMIC DNA]</scope>
    <source>
        <strain evidence="4">DSM 18391 / NRRL B-41598 / KBS 63</strain>
    </source>
</reference>
<feature type="domain" description="MOFRL-associated" evidence="2">
    <location>
        <begin position="9"/>
        <end position="247"/>
    </location>
</feature>
<dbReference type="InterPro" id="IPR038614">
    <property type="entry name" value="GK_N_sf"/>
</dbReference>
<accession>I3ZCV6</accession>
<protein>
    <submittedName>
        <fullName evidence="3">Putative glycerate kinase</fullName>
    </submittedName>
</protein>
<keyword evidence="3" id="KW-0418">Kinase</keyword>
<dbReference type="SUPFAM" id="SSF82544">
    <property type="entry name" value="GckA/TtuD-like"/>
    <property type="match status" value="1"/>
</dbReference>
<evidence type="ECO:0000259" key="2">
    <source>
        <dbReference type="Pfam" id="PF13660"/>
    </source>
</evidence>
<dbReference type="InterPro" id="IPR037035">
    <property type="entry name" value="GK-like_C_sf"/>
</dbReference>
<feature type="domain" description="MOFRL" evidence="1">
    <location>
        <begin position="327"/>
        <end position="432"/>
    </location>
</feature>
<evidence type="ECO:0000313" key="4">
    <source>
        <dbReference type="Proteomes" id="UP000006056"/>
    </source>
</evidence>
<evidence type="ECO:0000313" key="3">
    <source>
        <dbReference type="EMBL" id="AFL87074.1"/>
    </source>
</evidence>
<dbReference type="InterPro" id="IPR025286">
    <property type="entry name" value="MOFRL_assoc_dom"/>
</dbReference>
<dbReference type="Proteomes" id="UP000006056">
    <property type="component" value="Chromosome"/>
</dbReference>
<keyword evidence="3" id="KW-0808">Transferase</keyword>
<evidence type="ECO:0000259" key="1">
    <source>
        <dbReference type="Pfam" id="PF05161"/>
    </source>
</evidence>
<proteinExistence type="predicted"/>
<name>I3ZCV6_TERRK</name>
<sequence length="440" mass="46062">MSEALRAVARQIFEKTLQAVDVRQAVKQQVSADAETLRLGPHTLRRSEVESVLVIAIGKAAVPMFEAAAERLQGVRMEAVVVAPRETFPAEESAIFLVGEHPTPGEHSRRAADTILALLPAATPRDAVLFLVSGGASAMVEKPLDDAISLADVAAFHRALVGSGMTITQMNALRKHMSAVKGGRLAVAAAAAGWQCTLLVSDVPPTAPDAIASGPSLPDSTTVEDCLTLFPRLQESCGSGLPPSVVEFFCSGRLPETPKEGDAAFRRASFDVILSGDHLAQAAAEAARAAGFHVVIDNACDDWEYRDAARYLLNRSALLARDYARSCVVSVGEVGVAIDADAGEGGRNGQFALWCAREVKGRSVTTVLSAGSDGVDGQSSAAGAVCDETTAGRVAKLGLSVDEALTRFDSGPVLRAVGDAIETGPTGNNLRDLRLVLTER</sequence>
<dbReference type="AlphaFoldDB" id="I3ZCV6"/>
<dbReference type="Gene3D" id="3.40.1480.10">
    <property type="entry name" value="MOFRL domain"/>
    <property type="match status" value="1"/>
</dbReference>
<dbReference type="GO" id="GO:0005737">
    <property type="term" value="C:cytoplasm"/>
    <property type="evidence" value="ECO:0007669"/>
    <property type="project" value="TreeGrafter"/>
</dbReference>
<dbReference type="PANTHER" id="PTHR12227">
    <property type="entry name" value="GLYCERATE KINASE"/>
    <property type="match status" value="1"/>
</dbReference>
<dbReference type="RefSeq" id="WP_014784643.1">
    <property type="nucleotide sequence ID" value="NC_018014.1"/>
</dbReference>
<dbReference type="eggNOG" id="COG2379">
    <property type="taxonomic scope" value="Bacteria"/>
</dbReference>
<dbReference type="Pfam" id="PF13660">
    <property type="entry name" value="DUF4147"/>
    <property type="match status" value="1"/>
</dbReference>
<dbReference type="PANTHER" id="PTHR12227:SF0">
    <property type="entry name" value="GLYCERATE KINASE"/>
    <property type="match status" value="1"/>
</dbReference>
<gene>
    <name evidence="3" type="ordered locus">Terro_0739</name>
</gene>
<organism evidence="3 4">
    <name type="scientific">Terriglobus roseus (strain DSM 18391 / NRRL B-41598 / KBS 63)</name>
    <dbReference type="NCBI Taxonomy" id="926566"/>
    <lineage>
        <taxon>Bacteria</taxon>
        <taxon>Pseudomonadati</taxon>
        <taxon>Acidobacteriota</taxon>
        <taxon>Terriglobia</taxon>
        <taxon>Terriglobales</taxon>
        <taxon>Acidobacteriaceae</taxon>
        <taxon>Terriglobus</taxon>
    </lineage>
</organism>
<dbReference type="Gene3D" id="3.40.50.10180">
    <property type="entry name" value="Glycerate kinase, MOFRL-like N-terminal domain"/>
    <property type="match status" value="1"/>
</dbReference>
<dbReference type="HOGENOM" id="CLU_032279_1_1_0"/>
<dbReference type="OrthoDB" id="9766552at2"/>
<dbReference type="GO" id="GO:0008887">
    <property type="term" value="F:glycerate kinase activity"/>
    <property type="evidence" value="ECO:0007669"/>
    <property type="project" value="InterPro"/>
</dbReference>
<dbReference type="EMBL" id="CP003379">
    <property type="protein sequence ID" value="AFL87074.1"/>
    <property type="molecule type" value="Genomic_DNA"/>
</dbReference>
<dbReference type="InterPro" id="IPR007835">
    <property type="entry name" value="MOFRL"/>
</dbReference>
<dbReference type="InterPro" id="IPR039760">
    <property type="entry name" value="MOFRL_protein"/>
</dbReference>
<keyword evidence="4" id="KW-1185">Reference proteome</keyword>
<dbReference type="STRING" id="926566.Terro_0739"/>
<dbReference type="Pfam" id="PF05161">
    <property type="entry name" value="MOFRL"/>
    <property type="match status" value="1"/>
</dbReference>
<dbReference type="KEGG" id="trs:Terro_0739"/>